<keyword evidence="4" id="KW-1185">Reference proteome</keyword>
<dbReference type="InterPro" id="IPR053014">
    <property type="entry name" value="Cuticle_assoc_divergent"/>
</dbReference>
<dbReference type="AlphaFoldDB" id="A0A2A2K8V9"/>
<evidence type="ECO:0000256" key="1">
    <source>
        <dbReference type="SAM" id="SignalP"/>
    </source>
</evidence>
<sequence length="199" mass="21871">MMIFRMLIILLGLFSLVYSQEQCFEARNPGDTNCNTPQAGQRFYFDKLTRRCQPFYYKGCNGGQNSFANQKDCMSACGGAKTTGDASLAATSSNSSSSSSDPAVCASKAYAAGATTNEKVTCAKCPTGYTCESDKCCPTKEYTCKMQYDAGRFGTNGKHTPRYFYSTAYKNCMLFTFYGMAGNPNNFPDYNSCMKFCKP</sequence>
<dbReference type="Proteomes" id="UP000218231">
    <property type="component" value="Unassembled WGS sequence"/>
</dbReference>
<dbReference type="InterPro" id="IPR020901">
    <property type="entry name" value="Prtase_inh_Kunz-CS"/>
</dbReference>
<dbReference type="PANTHER" id="PTHR46339">
    <property type="entry name" value="PROTEIN CBG15282-RELATED"/>
    <property type="match status" value="1"/>
</dbReference>
<dbReference type="GO" id="GO:0004867">
    <property type="term" value="F:serine-type endopeptidase inhibitor activity"/>
    <property type="evidence" value="ECO:0007669"/>
    <property type="project" value="InterPro"/>
</dbReference>
<evidence type="ECO:0000313" key="3">
    <source>
        <dbReference type="EMBL" id="PAV70416.1"/>
    </source>
</evidence>
<feature type="chain" id="PRO_5012087431" description="BPTI/Kunitz inhibitor domain-containing protein" evidence="1">
    <location>
        <begin position="20"/>
        <end position="199"/>
    </location>
</feature>
<feature type="domain" description="BPTI/Kunitz inhibitor" evidence="2">
    <location>
        <begin position="23"/>
        <end position="77"/>
    </location>
</feature>
<evidence type="ECO:0000259" key="2">
    <source>
        <dbReference type="PROSITE" id="PS50279"/>
    </source>
</evidence>
<dbReference type="STRING" id="2018661.A0A2A2K8V9"/>
<dbReference type="InterPro" id="IPR036880">
    <property type="entry name" value="Kunitz_BPTI_sf"/>
</dbReference>
<organism evidence="3 4">
    <name type="scientific">Diploscapter pachys</name>
    <dbReference type="NCBI Taxonomy" id="2018661"/>
    <lineage>
        <taxon>Eukaryota</taxon>
        <taxon>Metazoa</taxon>
        <taxon>Ecdysozoa</taxon>
        <taxon>Nematoda</taxon>
        <taxon>Chromadorea</taxon>
        <taxon>Rhabditida</taxon>
        <taxon>Rhabditina</taxon>
        <taxon>Rhabditomorpha</taxon>
        <taxon>Rhabditoidea</taxon>
        <taxon>Rhabditidae</taxon>
        <taxon>Diploscapter</taxon>
    </lineage>
</organism>
<reference evidence="3 4" key="1">
    <citation type="journal article" date="2017" name="Curr. Biol.">
        <title>Genome architecture and evolution of a unichromosomal asexual nematode.</title>
        <authorList>
            <person name="Fradin H."/>
            <person name="Zegar C."/>
            <person name="Gutwein M."/>
            <person name="Lucas J."/>
            <person name="Kovtun M."/>
            <person name="Corcoran D."/>
            <person name="Baugh L.R."/>
            <person name="Kiontke K."/>
            <person name="Gunsalus K."/>
            <person name="Fitch D.H."/>
            <person name="Piano F."/>
        </authorList>
    </citation>
    <scope>NUCLEOTIDE SEQUENCE [LARGE SCALE GENOMIC DNA]</scope>
    <source>
        <strain evidence="3">PF1309</strain>
    </source>
</reference>
<dbReference type="EMBL" id="LIAE01009280">
    <property type="protein sequence ID" value="PAV70416.1"/>
    <property type="molecule type" value="Genomic_DNA"/>
</dbReference>
<gene>
    <name evidence="3" type="ORF">WR25_06449</name>
</gene>
<dbReference type="SUPFAM" id="SSF57362">
    <property type="entry name" value="BPTI-like"/>
    <property type="match status" value="2"/>
</dbReference>
<feature type="domain" description="BPTI/Kunitz inhibitor" evidence="2">
    <location>
        <begin position="144"/>
        <end position="197"/>
    </location>
</feature>
<evidence type="ECO:0000313" key="4">
    <source>
        <dbReference type="Proteomes" id="UP000218231"/>
    </source>
</evidence>
<protein>
    <recommendedName>
        <fullName evidence="2">BPTI/Kunitz inhibitor domain-containing protein</fullName>
    </recommendedName>
</protein>
<dbReference type="SMART" id="SM00131">
    <property type="entry name" value="KU"/>
    <property type="match status" value="2"/>
</dbReference>
<dbReference type="OrthoDB" id="5950222at2759"/>
<proteinExistence type="predicted"/>
<feature type="signal peptide" evidence="1">
    <location>
        <begin position="1"/>
        <end position="19"/>
    </location>
</feature>
<dbReference type="PROSITE" id="PS50279">
    <property type="entry name" value="BPTI_KUNITZ_2"/>
    <property type="match status" value="2"/>
</dbReference>
<dbReference type="Gene3D" id="4.10.410.10">
    <property type="entry name" value="Pancreatic trypsin inhibitor Kunitz domain"/>
    <property type="match status" value="2"/>
</dbReference>
<dbReference type="InterPro" id="IPR002223">
    <property type="entry name" value="Kunitz_BPTI"/>
</dbReference>
<dbReference type="PROSITE" id="PS00280">
    <property type="entry name" value="BPTI_KUNITZ_1"/>
    <property type="match status" value="1"/>
</dbReference>
<keyword evidence="1" id="KW-0732">Signal</keyword>
<comment type="caution">
    <text evidence="3">The sequence shown here is derived from an EMBL/GenBank/DDBJ whole genome shotgun (WGS) entry which is preliminary data.</text>
</comment>
<accession>A0A2A2K8V9</accession>
<name>A0A2A2K8V9_9BILA</name>
<dbReference type="Pfam" id="PF00014">
    <property type="entry name" value="Kunitz_BPTI"/>
    <property type="match status" value="2"/>
</dbReference>